<keyword evidence="6 7" id="KW-0472">Membrane</keyword>
<dbReference type="NCBIfam" id="TIGR01107">
    <property type="entry name" value="Na_K_ATPase_bet"/>
    <property type="match status" value="1"/>
</dbReference>
<proteinExistence type="inferred from homology"/>
<dbReference type="PROSITE" id="PS00390">
    <property type="entry name" value="ATPASE_NA_K_BETA_1"/>
    <property type="match status" value="1"/>
</dbReference>
<protein>
    <submittedName>
        <fullName evidence="9">Sodium/potassium-transporting ATPase subunit beta-3</fullName>
    </submittedName>
</protein>
<reference evidence="9" key="1">
    <citation type="submission" date="2022-11" db="UniProtKB">
        <authorList>
            <consortium name="WormBaseParasite"/>
        </authorList>
    </citation>
    <scope>IDENTIFICATION</scope>
</reference>
<comment type="similarity">
    <text evidence="2">Belongs to the X(+)/potassium ATPases subunit beta family.</text>
</comment>
<feature type="transmembrane region" description="Helical" evidence="7">
    <location>
        <begin position="53"/>
        <end position="75"/>
    </location>
</feature>
<comment type="subcellular location">
    <subcellularLocation>
        <location evidence="1">Membrane</location>
        <topology evidence="1">Single-pass type II membrane protein</topology>
    </subcellularLocation>
</comment>
<dbReference type="GO" id="GO:0006883">
    <property type="term" value="P:intracellular sodium ion homeostasis"/>
    <property type="evidence" value="ECO:0007669"/>
    <property type="project" value="TreeGrafter"/>
</dbReference>
<dbReference type="GO" id="GO:0036376">
    <property type="term" value="P:sodium ion export across plasma membrane"/>
    <property type="evidence" value="ECO:0007669"/>
    <property type="project" value="TreeGrafter"/>
</dbReference>
<dbReference type="PANTHER" id="PTHR11523">
    <property type="entry name" value="SODIUM/POTASSIUM-DEPENDENT ATPASE BETA SUBUNIT"/>
    <property type="match status" value="1"/>
</dbReference>
<evidence type="ECO:0000256" key="3">
    <source>
        <dbReference type="ARBA" id="ARBA00022692"/>
    </source>
</evidence>
<dbReference type="GO" id="GO:0005890">
    <property type="term" value="C:sodium:potassium-exchanging ATPase complex"/>
    <property type="evidence" value="ECO:0007669"/>
    <property type="project" value="InterPro"/>
</dbReference>
<dbReference type="GO" id="GO:0001671">
    <property type="term" value="F:ATPase activator activity"/>
    <property type="evidence" value="ECO:0007669"/>
    <property type="project" value="TreeGrafter"/>
</dbReference>
<name>A0A915AHS6_PARUN</name>
<evidence type="ECO:0000256" key="2">
    <source>
        <dbReference type="ARBA" id="ARBA00005876"/>
    </source>
</evidence>
<evidence type="ECO:0000313" key="9">
    <source>
        <dbReference type="WBParaSite" id="PgR008_g062_t01"/>
    </source>
</evidence>
<dbReference type="InterPro" id="IPR038702">
    <property type="entry name" value="Na/K_ATPase_sub_beta_sf"/>
</dbReference>
<dbReference type="InterPro" id="IPR000402">
    <property type="entry name" value="Na/K_ATPase_sub_beta"/>
</dbReference>
<evidence type="ECO:0000313" key="8">
    <source>
        <dbReference type="Proteomes" id="UP000887569"/>
    </source>
</evidence>
<dbReference type="GO" id="GO:1990573">
    <property type="term" value="P:potassium ion import across plasma membrane"/>
    <property type="evidence" value="ECO:0007669"/>
    <property type="project" value="TreeGrafter"/>
</dbReference>
<dbReference type="AlphaFoldDB" id="A0A915AHS6"/>
<dbReference type="WBParaSite" id="PgR008_g062_t01">
    <property type="protein sequence ID" value="PgR008_g062_t01"/>
    <property type="gene ID" value="PgR008_g062"/>
</dbReference>
<keyword evidence="4" id="KW-0735">Signal-anchor</keyword>
<evidence type="ECO:0000256" key="4">
    <source>
        <dbReference type="ARBA" id="ARBA00022968"/>
    </source>
</evidence>
<dbReference type="PANTHER" id="PTHR11523:SF28">
    <property type="entry name" value="NA_K-ATPASE BETA SUBUNIT ISOFORM 4-RELATED"/>
    <property type="match status" value="1"/>
</dbReference>
<keyword evidence="5 7" id="KW-1133">Transmembrane helix</keyword>
<sequence length="334" mass="37351">MGDSNNKEQQERLMNGRGKANGTIEQESFGQFLFNKDKGTCLGRTAKSWVQILGFYVVFYSLLAAFWIGCLAIFLRTLDDKVPRYYGKGTIIGLNPGVGYQPWLLDDPDSTLIRFNVKDRSSYAKYVGTLKEYLRKYENTTATRKCTGSQSNADQIKDGSARASAADGSDGNLVESCRFELDVFTNAGCGADNDYGFKDGKPCVILSLNRLIGWKPIDYAVDSVPEQVRGRYKPNFVTLYCDGTNDPDKEHLGQVTYIPEAGIDGKYYPYAVMPNYHQPIAMVKFENPPRNKLVLVECRAYAQNIEHDITAKLGLVNFELLVEDTDPATPVESR</sequence>
<dbReference type="Gene3D" id="2.60.40.1660">
    <property type="entry name" value="Na, k-atpase alpha subunit"/>
    <property type="match status" value="1"/>
</dbReference>
<evidence type="ECO:0000256" key="6">
    <source>
        <dbReference type="ARBA" id="ARBA00023136"/>
    </source>
</evidence>
<evidence type="ECO:0000256" key="5">
    <source>
        <dbReference type="ARBA" id="ARBA00022989"/>
    </source>
</evidence>
<dbReference type="Proteomes" id="UP000887569">
    <property type="component" value="Unplaced"/>
</dbReference>
<evidence type="ECO:0000256" key="7">
    <source>
        <dbReference type="SAM" id="Phobius"/>
    </source>
</evidence>
<evidence type="ECO:0000256" key="1">
    <source>
        <dbReference type="ARBA" id="ARBA00004606"/>
    </source>
</evidence>
<accession>A0A915AHS6</accession>
<keyword evidence="3 7" id="KW-0812">Transmembrane</keyword>
<keyword evidence="8" id="KW-1185">Reference proteome</keyword>
<dbReference type="Pfam" id="PF00287">
    <property type="entry name" value="Na_K-ATPase"/>
    <property type="match status" value="1"/>
</dbReference>
<organism evidence="8 9">
    <name type="scientific">Parascaris univalens</name>
    <name type="common">Nematode worm</name>
    <dbReference type="NCBI Taxonomy" id="6257"/>
    <lineage>
        <taxon>Eukaryota</taxon>
        <taxon>Metazoa</taxon>
        <taxon>Ecdysozoa</taxon>
        <taxon>Nematoda</taxon>
        <taxon>Chromadorea</taxon>
        <taxon>Rhabditida</taxon>
        <taxon>Spirurina</taxon>
        <taxon>Ascaridomorpha</taxon>
        <taxon>Ascaridoidea</taxon>
        <taxon>Ascarididae</taxon>
        <taxon>Parascaris</taxon>
    </lineage>
</organism>
<dbReference type="GO" id="GO:0030007">
    <property type="term" value="P:intracellular potassium ion homeostasis"/>
    <property type="evidence" value="ECO:0007669"/>
    <property type="project" value="TreeGrafter"/>
</dbReference>